<accession>A0ABY4MCX1</accession>
<dbReference type="EMBL" id="CP086322">
    <property type="protein sequence ID" value="UQA94948.1"/>
    <property type="molecule type" value="Genomic_DNA"/>
</dbReference>
<sequence>MAGVRQAGQPPQVAALYLWHLRSALYAYALRLALVAFPPKGSRLPYLPRATRRRLYARATRVPRDRACALTGLARLSKAVGITDPSAL</sequence>
<dbReference type="Proteomes" id="UP000830115">
    <property type="component" value="Chromosome"/>
</dbReference>
<evidence type="ECO:0000313" key="2">
    <source>
        <dbReference type="Proteomes" id="UP000830115"/>
    </source>
</evidence>
<dbReference type="RefSeq" id="WP_248865801.1">
    <property type="nucleotide sequence ID" value="NZ_CP086322.1"/>
</dbReference>
<keyword evidence="2" id="KW-1185">Reference proteome</keyword>
<organism evidence="1 2">
    <name type="scientific">Streptomyces halobius</name>
    <dbReference type="NCBI Taxonomy" id="2879846"/>
    <lineage>
        <taxon>Bacteria</taxon>
        <taxon>Bacillati</taxon>
        <taxon>Actinomycetota</taxon>
        <taxon>Actinomycetes</taxon>
        <taxon>Kitasatosporales</taxon>
        <taxon>Streptomycetaceae</taxon>
        <taxon>Streptomyces</taxon>
    </lineage>
</organism>
<name>A0ABY4MCX1_9ACTN</name>
<gene>
    <name evidence="1" type="ORF">K9S39_26585</name>
</gene>
<protein>
    <submittedName>
        <fullName evidence="1">Uncharacterized protein</fullName>
    </submittedName>
</protein>
<reference evidence="1" key="1">
    <citation type="submission" date="2021-10" db="EMBL/GenBank/DDBJ databases">
        <title>Streptomyces nigrumlapis sp.nov.,an antimicrobial producing actinobacterium isolated from Black Gobi rocks.</title>
        <authorList>
            <person name="Wen Y."/>
            <person name="Zhang W."/>
            <person name="Liu X.G."/>
        </authorList>
    </citation>
    <scope>NUCLEOTIDE SEQUENCE</scope>
    <source>
        <strain evidence="1">ST13-2-2</strain>
    </source>
</reference>
<evidence type="ECO:0000313" key="1">
    <source>
        <dbReference type="EMBL" id="UQA94948.1"/>
    </source>
</evidence>
<proteinExistence type="predicted"/>